<dbReference type="AlphaFoldDB" id="A0A839EQQ8"/>
<dbReference type="RefSeq" id="WP_220484293.1">
    <property type="nucleotide sequence ID" value="NZ_JACGXL010000001.1"/>
</dbReference>
<keyword evidence="1" id="KW-0812">Transmembrane</keyword>
<protein>
    <submittedName>
        <fullName evidence="2">Uncharacterized protein</fullName>
    </submittedName>
</protein>
<dbReference type="Proteomes" id="UP000550401">
    <property type="component" value="Unassembled WGS sequence"/>
</dbReference>
<keyword evidence="1" id="KW-0472">Membrane</keyword>
<keyword evidence="3" id="KW-1185">Reference proteome</keyword>
<evidence type="ECO:0000256" key="1">
    <source>
        <dbReference type="SAM" id="Phobius"/>
    </source>
</evidence>
<gene>
    <name evidence="2" type="ORF">FHW12_000848</name>
</gene>
<evidence type="ECO:0000313" key="3">
    <source>
        <dbReference type="Proteomes" id="UP000550401"/>
    </source>
</evidence>
<reference evidence="2 3" key="1">
    <citation type="submission" date="2020-07" db="EMBL/GenBank/DDBJ databases">
        <title>Genomic Encyclopedia of Type Strains, Phase IV (KMG-V): Genome sequencing to study the core and pangenomes of soil and plant-associated prokaryotes.</title>
        <authorList>
            <person name="Whitman W."/>
        </authorList>
    </citation>
    <scope>NUCLEOTIDE SEQUENCE [LARGE SCALE GENOMIC DNA]</scope>
    <source>
        <strain evidence="2 3">RH2WT43</strain>
    </source>
</reference>
<sequence>MLQYIGVASPAKLPPPVVDVHGLALGYFVLFTVVGYLLFARARSKG</sequence>
<keyword evidence="1" id="KW-1133">Transmembrane helix</keyword>
<dbReference type="EMBL" id="JACGXL010000001">
    <property type="protein sequence ID" value="MBA8886657.1"/>
    <property type="molecule type" value="Genomic_DNA"/>
</dbReference>
<feature type="transmembrane region" description="Helical" evidence="1">
    <location>
        <begin position="20"/>
        <end position="39"/>
    </location>
</feature>
<comment type="caution">
    <text evidence="2">The sequence shown here is derived from an EMBL/GenBank/DDBJ whole genome shotgun (WGS) entry which is preliminary data.</text>
</comment>
<name>A0A839EQQ8_9GAMM</name>
<accession>A0A839EQQ8</accession>
<organism evidence="2 3">
    <name type="scientific">Dokdonella fugitiva</name>
    <dbReference type="NCBI Taxonomy" id="328517"/>
    <lineage>
        <taxon>Bacteria</taxon>
        <taxon>Pseudomonadati</taxon>
        <taxon>Pseudomonadota</taxon>
        <taxon>Gammaproteobacteria</taxon>
        <taxon>Lysobacterales</taxon>
        <taxon>Rhodanobacteraceae</taxon>
        <taxon>Dokdonella</taxon>
    </lineage>
</organism>
<evidence type="ECO:0000313" key="2">
    <source>
        <dbReference type="EMBL" id="MBA8886657.1"/>
    </source>
</evidence>
<proteinExistence type="predicted"/>